<accession>A0ABN1F4V5</accession>
<dbReference type="InterPro" id="IPR029787">
    <property type="entry name" value="Nucleotide_cyclase"/>
</dbReference>
<keyword evidence="2" id="KW-1185">Reference proteome</keyword>
<evidence type="ECO:0008006" key="3">
    <source>
        <dbReference type="Google" id="ProtNLM"/>
    </source>
</evidence>
<gene>
    <name evidence="1" type="ORF">GCM10009546_50320</name>
</gene>
<reference evidence="1 2" key="1">
    <citation type="journal article" date="2019" name="Int. J. Syst. Evol. Microbiol.">
        <title>The Global Catalogue of Microorganisms (GCM) 10K type strain sequencing project: providing services to taxonomists for standard genome sequencing and annotation.</title>
        <authorList>
            <consortium name="The Broad Institute Genomics Platform"/>
            <consortium name="The Broad Institute Genome Sequencing Center for Infectious Disease"/>
            <person name="Wu L."/>
            <person name="Ma J."/>
        </authorList>
    </citation>
    <scope>NUCLEOTIDE SEQUENCE [LARGE SCALE GENOMIC DNA]</scope>
    <source>
        <strain evidence="1 2">JCM 10667</strain>
    </source>
</reference>
<protein>
    <recommendedName>
        <fullName evidence="3">Guanylate cyclase domain-containing protein</fullName>
    </recommendedName>
</protein>
<dbReference type="Proteomes" id="UP001501427">
    <property type="component" value="Unassembled WGS sequence"/>
</dbReference>
<sequence>MSHDMDAVPVPAFTRTVDASLDPAPPRALTAWSGLNCSVLFCDVAGFGDPSRDDEDRRVVRETTYRILLTALEASGVDLAHTYREDRGDGALVIVSPAVPTSALVDPLAGHLAVALRRHNHRASEAVRIQLRAALHVGPITPDVEGLNGQAIIQAARLLEAPALKTALAERGADLGFIVSPFVYDAFVAHLQGPVDRASFERVTVEVKETATEGWMYLAGTGLPVRRAAAPRSPDPGRSQGSTVFSADVEVHGDLVLGNKIINER</sequence>
<name>A0ABN1F4V5_9ACTN</name>
<evidence type="ECO:0000313" key="2">
    <source>
        <dbReference type="Proteomes" id="UP001501427"/>
    </source>
</evidence>
<dbReference type="SUPFAM" id="SSF55073">
    <property type="entry name" value="Nucleotide cyclase"/>
    <property type="match status" value="1"/>
</dbReference>
<dbReference type="EMBL" id="BAAAHD010000052">
    <property type="protein sequence ID" value="GAA0581794.1"/>
    <property type="molecule type" value="Genomic_DNA"/>
</dbReference>
<comment type="caution">
    <text evidence="1">The sequence shown here is derived from an EMBL/GenBank/DDBJ whole genome shotgun (WGS) entry which is preliminary data.</text>
</comment>
<evidence type="ECO:0000313" key="1">
    <source>
        <dbReference type="EMBL" id="GAA0581794.1"/>
    </source>
</evidence>
<dbReference type="Gene3D" id="3.30.70.1230">
    <property type="entry name" value="Nucleotide cyclase"/>
    <property type="match status" value="1"/>
</dbReference>
<organism evidence="1 2">
    <name type="scientific">Actinomadura livida</name>
    <dbReference type="NCBI Taxonomy" id="79909"/>
    <lineage>
        <taxon>Bacteria</taxon>
        <taxon>Bacillati</taxon>
        <taxon>Actinomycetota</taxon>
        <taxon>Actinomycetes</taxon>
        <taxon>Streptosporangiales</taxon>
        <taxon>Thermomonosporaceae</taxon>
        <taxon>Actinomadura</taxon>
    </lineage>
</organism>
<proteinExistence type="predicted"/>